<evidence type="ECO:0000256" key="1">
    <source>
        <dbReference type="ARBA" id="ARBA00004651"/>
    </source>
</evidence>
<evidence type="ECO:0000256" key="5">
    <source>
        <dbReference type="ARBA" id="ARBA00022989"/>
    </source>
</evidence>
<dbReference type="PANTHER" id="PTHR43386">
    <property type="entry name" value="OLIGOPEPTIDE TRANSPORT SYSTEM PERMEASE PROTEIN APPC"/>
    <property type="match status" value="1"/>
</dbReference>
<dbReference type="EMBL" id="BMXK01000009">
    <property type="protein sequence ID" value="GHD09295.1"/>
    <property type="molecule type" value="Genomic_DNA"/>
</dbReference>
<feature type="transmembrane region" description="Helical" evidence="7">
    <location>
        <begin position="265"/>
        <end position="287"/>
    </location>
</feature>
<proteinExistence type="inferred from homology"/>
<keyword evidence="5 7" id="KW-1133">Transmembrane helix</keyword>
<keyword evidence="6 7" id="KW-0472">Membrane</keyword>
<evidence type="ECO:0000256" key="2">
    <source>
        <dbReference type="ARBA" id="ARBA00022448"/>
    </source>
</evidence>
<dbReference type="CDD" id="cd06261">
    <property type="entry name" value="TM_PBP2"/>
    <property type="match status" value="1"/>
</dbReference>
<evidence type="ECO:0000313" key="10">
    <source>
        <dbReference type="Proteomes" id="UP000642819"/>
    </source>
</evidence>
<dbReference type="InterPro" id="IPR000515">
    <property type="entry name" value="MetI-like"/>
</dbReference>
<comment type="caution">
    <text evidence="9">The sequence shown here is derived from an EMBL/GenBank/DDBJ whole genome shotgun (WGS) entry which is preliminary data.</text>
</comment>
<keyword evidence="2 7" id="KW-0813">Transport</keyword>
<dbReference type="InterPro" id="IPR035906">
    <property type="entry name" value="MetI-like_sf"/>
</dbReference>
<feature type="transmembrane region" description="Helical" evidence="7">
    <location>
        <begin position="94"/>
        <end position="117"/>
    </location>
</feature>
<evidence type="ECO:0000256" key="7">
    <source>
        <dbReference type="RuleBase" id="RU363032"/>
    </source>
</evidence>
<sequence>MSAPRTSSTGSRAGGRTRAAASSAASNLPAVAAAAVVLFLAAAVAAPGWLAPADPLGIEPAAAFSAPGPGHLLGTDESGRDIYTRIVHGARSSLTIGVAATGVGLGLALLLGVPAGLTAGRRGRRVHPRWVDASISRVLEVLFALPGLLLALVFIAFAGPGVTTTVVAVGLSTAPGYARIIRTQVLRLRDAEMVQAARVLGRSRTRILLGHLLPNALGPVAVLATLGVGQAVVWASALSFLGLGAPPPAPEWGAMLSAGRTYLSVAWWMTVFPGLAIVAVAASATVLGRWMQRRAEGVSA</sequence>
<evidence type="ECO:0000256" key="6">
    <source>
        <dbReference type="ARBA" id="ARBA00023136"/>
    </source>
</evidence>
<comment type="similarity">
    <text evidence="7">Belongs to the binding-protein-dependent transport system permease family.</text>
</comment>
<evidence type="ECO:0000256" key="3">
    <source>
        <dbReference type="ARBA" id="ARBA00022475"/>
    </source>
</evidence>
<dbReference type="PROSITE" id="PS50928">
    <property type="entry name" value="ABC_TM1"/>
    <property type="match status" value="1"/>
</dbReference>
<dbReference type="InterPro" id="IPR050366">
    <property type="entry name" value="BP-dependent_transpt_permease"/>
</dbReference>
<keyword evidence="3" id="KW-1003">Cell membrane</keyword>
<dbReference type="Proteomes" id="UP000642819">
    <property type="component" value="Unassembled WGS sequence"/>
</dbReference>
<dbReference type="SUPFAM" id="SSF161098">
    <property type="entry name" value="MetI-like"/>
    <property type="match status" value="1"/>
</dbReference>
<protein>
    <submittedName>
        <fullName evidence="9">ABC transporter permease</fullName>
    </submittedName>
</protein>
<feature type="transmembrane region" description="Helical" evidence="7">
    <location>
        <begin position="164"/>
        <end position="181"/>
    </location>
</feature>
<reference evidence="10" key="1">
    <citation type="journal article" date="2019" name="Int. J. Syst. Evol. Microbiol.">
        <title>The Global Catalogue of Microorganisms (GCM) 10K type strain sequencing project: providing services to taxonomists for standard genome sequencing and annotation.</title>
        <authorList>
            <consortium name="The Broad Institute Genomics Platform"/>
            <consortium name="The Broad Institute Genome Sequencing Center for Infectious Disease"/>
            <person name="Wu L."/>
            <person name="Ma J."/>
        </authorList>
    </citation>
    <scope>NUCLEOTIDE SEQUENCE [LARGE SCALE GENOMIC DNA]</scope>
    <source>
        <strain evidence="10">KCTC 19466</strain>
    </source>
</reference>
<evidence type="ECO:0000256" key="4">
    <source>
        <dbReference type="ARBA" id="ARBA00022692"/>
    </source>
</evidence>
<dbReference type="PANTHER" id="PTHR43386:SF25">
    <property type="entry name" value="PEPTIDE ABC TRANSPORTER PERMEASE PROTEIN"/>
    <property type="match status" value="1"/>
</dbReference>
<keyword evidence="4 7" id="KW-0812">Transmembrane</keyword>
<gene>
    <name evidence="9" type="ORF">GCM10008096_21810</name>
</gene>
<comment type="subcellular location">
    <subcellularLocation>
        <location evidence="1 7">Cell membrane</location>
        <topology evidence="1 7">Multi-pass membrane protein</topology>
    </subcellularLocation>
</comment>
<name>A0ABQ3GIQ7_9MICC</name>
<dbReference type="Gene3D" id="1.10.3720.10">
    <property type="entry name" value="MetI-like"/>
    <property type="match status" value="1"/>
</dbReference>
<accession>A0ABQ3GIQ7</accession>
<feature type="transmembrane region" description="Helical" evidence="7">
    <location>
        <begin position="138"/>
        <end position="158"/>
    </location>
</feature>
<organism evidence="9 10">
    <name type="scientific">Zhihengliuella salsuginis</name>
    <dbReference type="NCBI Taxonomy" id="578222"/>
    <lineage>
        <taxon>Bacteria</taxon>
        <taxon>Bacillati</taxon>
        <taxon>Actinomycetota</taxon>
        <taxon>Actinomycetes</taxon>
        <taxon>Micrococcales</taxon>
        <taxon>Micrococcaceae</taxon>
        <taxon>Zhihengliuella</taxon>
    </lineage>
</organism>
<evidence type="ECO:0000313" key="9">
    <source>
        <dbReference type="EMBL" id="GHD09295.1"/>
    </source>
</evidence>
<feature type="transmembrane region" description="Helical" evidence="7">
    <location>
        <begin position="212"/>
        <end position="245"/>
    </location>
</feature>
<feature type="domain" description="ABC transmembrane type-1" evidence="8">
    <location>
        <begin position="94"/>
        <end position="288"/>
    </location>
</feature>
<dbReference type="RefSeq" id="WP_189350474.1">
    <property type="nucleotide sequence ID" value="NZ_BMXK01000009.1"/>
</dbReference>
<evidence type="ECO:0000259" key="8">
    <source>
        <dbReference type="PROSITE" id="PS50928"/>
    </source>
</evidence>
<dbReference type="Pfam" id="PF00528">
    <property type="entry name" value="BPD_transp_1"/>
    <property type="match status" value="1"/>
</dbReference>
<keyword evidence="10" id="KW-1185">Reference proteome</keyword>